<keyword evidence="1" id="KW-0175">Coiled coil</keyword>
<gene>
    <name evidence="2" type="ORF">BJP36_28430</name>
</gene>
<accession>A0A1D9G6L9</accession>
<sequence>MLISGFHPMPLLDPNRSYSFSEIAKLKTPTDEILAEYGYSLERTLLDLRQYQGELDRLQERQSRLEEILPYLDLSNEQSRREMLIAPVMADLIHYTRAQLRIEYSIKVSNQLQGALDYLLRTTTNLLVVEAKQEDLTNGFTQMAVELIALDQWEKCASVEQQPQLFGAVSTGTIWQFGILHRQDKLITQQLTLYRVPTDLEPLTRILIAALSSSN</sequence>
<proteinExistence type="predicted"/>
<dbReference type="Proteomes" id="UP000176944">
    <property type="component" value="Chromosome"/>
</dbReference>
<reference evidence="2" key="1">
    <citation type="journal article" date="2017" name="Proc. Natl. Acad. Sci. U.S.A.">
        <title>Comparative genomics uncovers the prolific and distinctive metabolic potential of the cyanobacterial genus Moorea.</title>
        <authorList>
            <person name="Leao T."/>
            <person name="Castelao G."/>
            <person name="Korobeynikov A."/>
            <person name="Monroe E.A."/>
            <person name="Podell S."/>
            <person name="Glukhov E."/>
            <person name="Allen E.E."/>
            <person name="Gerwick W.H."/>
            <person name="Gerwick L."/>
        </authorList>
    </citation>
    <scope>NUCLEOTIDE SEQUENCE</scope>
    <source>
        <strain evidence="2">JHB</strain>
    </source>
</reference>
<protein>
    <recommendedName>
        <fullName evidence="3">Type I restriction enzyme R protein N-terminal domain-containing protein</fullName>
    </recommendedName>
</protein>
<dbReference type="EMBL" id="CP017708">
    <property type="protein sequence ID" value="AOY83266.2"/>
    <property type="molecule type" value="Genomic_DNA"/>
</dbReference>
<evidence type="ECO:0000256" key="1">
    <source>
        <dbReference type="SAM" id="Coils"/>
    </source>
</evidence>
<evidence type="ECO:0000313" key="2">
    <source>
        <dbReference type="EMBL" id="AOY83266.2"/>
    </source>
</evidence>
<feature type="coiled-coil region" evidence="1">
    <location>
        <begin position="41"/>
        <end position="68"/>
    </location>
</feature>
<dbReference type="AlphaFoldDB" id="A0A1D9G6L9"/>
<name>A0A1D9G6L9_MOOP1</name>
<reference evidence="2" key="2">
    <citation type="submission" date="2022-10" db="EMBL/GenBank/DDBJ databases">
        <authorList>
            <person name="Ngo T.-E."/>
        </authorList>
    </citation>
    <scope>NUCLEOTIDE SEQUENCE</scope>
    <source>
        <strain evidence="2">JHB</strain>
    </source>
</reference>
<organism evidence="2">
    <name type="scientific">Moorena producens (strain JHB)</name>
    <dbReference type="NCBI Taxonomy" id="1454205"/>
    <lineage>
        <taxon>Bacteria</taxon>
        <taxon>Bacillati</taxon>
        <taxon>Cyanobacteriota</taxon>
        <taxon>Cyanophyceae</taxon>
        <taxon>Coleofasciculales</taxon>
        <taxon>Coleofasciculaceae</taxon>
        <taxon>Moorena</taxon>
    </lineage>
</organism>
<evidence type="ECO:0008006" key="3">
    <source>
        <dbReference type="Google" id="ProtNLM"/>
    </source>
</evidence>